<keyword evidence="7" id="KW-0675">Receptor</keyword>
<dbReference type="InterPro" id="IPR026234">
    <property type="entry name" value="MRGPCRFAMILY"/>
</dbReference>
<dbReference type="InParanoid" id="A0A803SSY9"/>
<comment type="subcellular location">
    <subcellularLocation>
        <location evidence="1">Cell membrane</location>
        <topology evidence="1">Multi-pass membrane protein</topology>
    </subcellularLocation>
</comment>
<evidence type="ECO:0000256" key="5">
    <source>
        <dbReference type="ARBA" id="ARBA00023040"/>
    </source>
</evidence>
<organism evidence="12 13">
    <name type="scientific">Anolis carolinensis</name>
    <name type="common">Green anole</name>
    <name type="synonym">American chameleon</name>
    <dbReference type="NCBI Taxonomy" id="28377"/>
    <lineage>
        <taxon>Eukaryota</taxon>
        <taxon>Metazoa</taxon>
        <taxon>Chordata</taxon>
        <taxon>Craniata</taxon>
        <taxon>Vertebrata</taxon>
        <taxon>Euteleostomi</taxon>
        <taxon>Lepidosauria</taxon>
        <taxon>Squamata</taxon>
        <taxon>Bifurcata</taxon>
        <taxon>Unidentata</taxon>
        <taxon>Episquamata</taxon>
        <taxon>Toxicofera</taxon>
        <taxon>Iguania</taxon>
        <taxon>Dactyloidae</taxon>
        <taxon>Anolis</taxon>
    </lineage>
</organism>
<dbReference type="GO" id="GO:0004930">
    <property type="term" value="F:G protein-coupled receptor activity"/>
    <property type="evidence" value="ECO:0000318"/>
    <property type="project" value="GO_Central"/>
</dbReference>
<evidence type="ECO:0000256" key="7">
    <source>
        <dbReference type="ARBA" id="ARBA00023170"/>
    </source>
</evidence>
<feature type="transmembrane region" description="Helical" evidence="10">
    <location>
        <begin position="81"/>
        <end position="107"/>
    </location>
</feature>
<dbReference type="PANTHER" id="PTHR11334">
    <property type="entry name" value="MAS-RELATED G-PROTEIN COUPLED RECEPTOR"/>
    <property type="match status" value="1"/>
</dbReference>
<reference evidence="12" key="2">
    <citation type="submission" date="2025-08" db="UniProtKB">
        <authorList>
            <consortium name="Ensembl"/>
        </authorList>
    </citation>
    <scope>IDENTIFICATION</scope>
</reference>
<feature type="transmembrane region" description="Helical" evidence="10">
    <location>
        <begin position="200"/>
        <end position="218"/>
    </location>
</feature>
<dbReference type="FunFam" id="1.20.1070.10:FF:000193">
    <property type="entry name" value="Mas-related G-protein coupled receptor member E"/>
    <property type="match status" value="1"/>
</dbReference>
<evidence type="ECO:0000256" key="1">
    <source>
        <dbReference type="ARBA" id="ARBA00004651"/>
    </source>
</evidence>
<feature type="domain" description="G-protein coupled receptors family 1 profile" evidence="11">
    <location>
        <begin position="102"/>
        <end position="325"/>
    </location>
</feature>
<evidence type="ECO:0000256" key="10">
    <source>
        <dbReference type="SAM" id="Phobius"/>
    </source>
</evidence>
<evidence type="ECO:0000256" key="8">
    <source>
        <dbReference type="ARBA" id="ARBA00023224"/>
    </source>
</evidence>
<evidence type="ECO:0000256" key="4">
    <source>
        <dbReference type="ARBA" id="ARBA00022989"/>
    </source>
</evidence>
<feature type="transmembrane region" description="Helical" evidence="10">
    <location>
        <begin position="238"/>
        <end position="260"/>
    </location>
</feature>
<keyword evidence="3 10" id="KW-0812">Transmembrane</keyword>
<reference evidence="12" key="3">
    <citation type="submission" date="2025-09" db="UniProtKB">
        <authorList>
            <consortium name="Ensembl"/>
        </authorList>
    </citation>
    <scope>IDENTIFICATION</scope>
</reference>
<evidence type="ECO:0000313" key="13">
    <source>
        <dbReference type="Proteomes" id="UP000001646"/>
    </source>
</evidence>
<sequence>MQLRKEAYVIKRISASRCIFCYSLVELESDLSSVSCLVGVSVPEEVIMMTNFSEFPSLNVEMENNATESLSHKSFTNKNSYFVRVFITATISHLICLPGLVGNGIFIRLLHFHIKKNPFTTYLLNLSIADIVLLTAQAIYNVFLILNVFSKISFMNYLHLLRYTIFLFTFTTSQLLQTSISIKRCVCLFFPRGHPCHQQLHFPAAVCIIIWILSFLISATDFILVCTVKYNWLGLLQFFFNVVIFMPIMCVFTIAMVIKVCLRSQQNKRGELLRAILLPRVFFLLFAFPVNVIYSLEMFQQLHIYVYLYAYICASLNSSINPMIHYLVEVKGGEQAREYI</sequence>
<keyword evidence="13" id="KW-1185">Reference proteome</keyword>
<keyword evidence="6 10" id="KW-0472">Membrane</keyword>
<keyword evidence="2" id="KW-1003">Cell membrane</keyword>
<feature type="transmembrane region" description="Helical" evidence="10">
    <location>
        <begin position="272"/>
        <end position="294"/>
    </location>
</feature>
<dbReference type="InterPro" id="IPR017452">
    <property type="entry name" value="GPCR_Rhodpsn_7TM"/>
</dbReference>
<evidence type="ECO:0000313" key="12">
    <source>
        <dbReference type="Ensembl" id="ENSACAP00000026079.1"/>
    </source>
</evidence>
<dbReference type="PRINTS" id="PR02108">
    <property type="entry name" value="MRGPCRFAMILY"/>
</dbReference>
<dbReference type="PANTHER" id="PTHR11334:SF69">
    <property type="entry name" value="G-PROTEIN COUPLED RECEPTORS FAMILY 1 PROFILE DOMAIN-CONTAINING PROTEIN"/>
    <property type="match status" value="1"/>
</dbReference>
<evidence type="ECO:0000256" key="2">
    <source>
        <dbReference type="ARBA" id="ARBA00022475"/>
    </source>
</evidence>
<comment type="similarity">
    <text evidence="9">Belongs to the G-protein coupled receptor 1 family. Mas subfamily.</text>
</comment>
<dbReference type="Proteomes" id="UP000001646">
    <property type="component" value="Chromosome 4"/>
</dbReference>
<dbReference type="GeneTree" id="ENSGT01030000234639"/>
<evidence type="ECO:0000256" key="3">
    <source>
        <dbReference type="ARBA" id="ARBA00022692"/>
    </source>
</evidence>
<keyword evidence="8" id="KW-0807">Transducer</keyword>
<reference evidence="12 13" key="1">
    <citation type="submission" date="2009-12" db="EMBL/GenBank/DDBJ databases">
        <title>The Genome Sequence of Anolis carolinensis (Green Anole Lizard).</title>
        <authorList>
            <consortium name="The Genome Sequencing Platform"/>
            <person name="Di Palma F."/>
            <person name="Alfoldi J."/>
            <person name="Heiman D."/>
            <person name="Young S."/>
            <person name="Grabherr M."/>
            <person name="Johnson J."/>
            <person name="Lander E.S."/>
            <person name="Lindblad-Toh K."/>
        </authorList>
    </citation>
    <scope>NUCLEOTIDE SEQUENCE [LARGE SCALE GENOMIC DNA]</scope>
    <source>
        <strain evidence="12 13">JBL SC #1</strain>
    </source>
</reference>
<dbReference type="InterPro" id="IPR000276">
    <property type="entry name" value="GPCR_Rhodpsn"/>
</dbReference>
<keyword evidence="5" id="KW-0297">G-protein coupled receptor</keyword>
<keyword evidence="4 10" id="KW-1133">Transmembrane helix</keyword>
<dbReference type="GO" id="GO:0005886">
    <property type="term" value="C:plasma membrane"/>
    <property type="evidence" value="ECO:0000318"/>
    <property type="project" value="GO_Central"/>
</dbReference>
<name>A0A803SSY9_ANOCA</name>
<evidence type="ECO:0000256" key="9">
    <source>
        <dbReference type="ARBA" id="ARBA00061394"/>
    </source>
</evidence>
<dbReference type="AlphaFoldDB" id="A0A803SSY9"/>
<dbReference type="Gene3D" id="1.20.1070.10">
    <property type="entry name" value="Rhodopsin 7-helix transmembrane proteins"/>
    <property type="match status" value="1"/>
</dbReference>
<dbReference type="Ensembl" id="ENSACAT00000050126.1">
    <property type="protein sequence ID" value="ENSACAP00000026079.1"/>
    <property type="gene ID" value="ENSACAG00000042303.1"/>
</dbReference>
<protein>
    <recommendedName>
        <fullName evidence="11">G-protein coupled receptors family 1 profile domain-containing protein</fullName>
    </recommendedName>
</protein>
<evidence type="ECO:0000259" key="11">
    <source>
        <dbReference type="PROSITE" id="PS50262"/>
    </source>
</evidence>
<feature type="transmembrane region" description="Helical" evidence="10">
    <location>
        <begin position="306"/>
        <end position="328"/>
    </location>
</feature>
<dbReference type="SUPFAM" id="SSF81321">
    <property type="entry name" value="Family A G protein-coupled receptor-like"/>
    <property type="match status" value="1"/>
</dbReference>
<dbReference type="PRINTS" id="PR00237">
    <property type="entry name" value="GPCRRHODOPSN"/>
</dbReference>
<dbReference type="GO" id="GO:0007186">
    <property type="term" value="P:G protein-coupled receptor signaling pathway"/>
    <property type="evidence" value="ECO:0000318"/>
    <property type="project" value="GO_Central"/>
</dbReference>
<evidence type="ECO:0000256" key="6">
    <source>
        <dbReference type="ARBA" id="ARBA00023136"/>
    </source>
</evidence>
<accession>A0A803SSY9</accession>
<proteinExistence type="inferred from homology"/>
<feature type="transmembrane region" description="Helical" evidence="10">
    <location>
        <begin position="119"/>
        <end position="140"/>
    </location>
</feature>
<dbReference type="Pfam" id="PF00001">
    <property type="entry name" value="7tm_1"/>
    <property type="match status" value="1"/>
</dbReference>
<dbReference type="PROSITE" id="PS50262">
    <property type="entry name" value="G_PROTEIN_RECEP_F1_2"/>
    <property type="match status" value="1"/>
</dbReference>